<reference evidence="2 3" key="1">
    <citation type="submission" date="2017-01" db="EMBL/GenBank/DDBJ databases">
        <title>Bacillus phylogenomics.</title>
        <authorList>
            <person name="Dunlap C."/>
        </authorList>
    </citation>
    <scope>NUCLEOTIDE SEQUENCE [LARGE SCALE GENOMIC DNA]</scope>
    <source>
        <strain evidence="2 3">NRRL B-41282</strain>
    </source>
</reference>
<keyword evidence="3" id="KW-1185">Reference proteome</keyword>
<dbReference type="AlphaFoldDB" id="A0A1R1Q797"/>
<sequence>MEAVIVKNKQQLEDAYFVREEVFIKEQNVSPEEEMDHFDQDSSHLVIYDGTEPIGAGRLRIVDGFGKLERICVLKSHRSIGVGNLIIQALEKEAAKQGSAQFMLNAQTQAVPFYEKHGYKVVSEEFLDANIPHVKMVKKQPFQV</sequence>
<dbReference type="OrthoDB" id="9796171at2"/>
<dbReference type="RefSeq" id="WP_076764234.1">
    <property type="nucleotide sequence ID" value="NZ_JARMMK010000001.1"/>
</dbReference>
<dbReference type="InterPro" id="IPR016181">
    <property type="entry name" value="Acyl_CoA_acyltransferase"/>
</dbReference>
<dbReference type="PANTHER" id="PTHR13355:SF11">
    <property type="entry name" value="GLUCOSAMINE 6-PHOSPHATE N-ACETYLTRANSFERASE"/>
    <property type="match status" value="1"/>
</dbReference>
<name>A0A1R1Q797_9BACI</name>
<dbReference type="Pfam" id="PF13673">
    <property type="entry name" value="Acetyltransf_10"/>
    <property type="match status" value="1"/>
</dbReference>
<comment type="caution">
    <text evidence="2">The sequence shown here is derived from an EMBL/GenBank/DDBJ whole genome shotgun (WGS) entry which is preliminary data.</text>
</comment>
<accession>A0A1R1Q797</accession>
<organism evidence="2 3">
    <name type="scientific">Bacillus swezeyi</name>
    <dbReference type="NCBI Taxonomy" id="1925020"/>
    <lineage>
        <taxon>Bacteria</taxon>
        <taxon>Bacillati</taxon>
        <taxon>Bacillota</taxon>
        <taxon>Bacilli</taxon>
        <taxon>Bacillales</taxon>
        <taxon>Bacillaceae</taxon>
        <taxon>Bacillus</taxon>
    </lineage>
</organism>
<dbReference type="SUPFAM" id="SSF55729">
    <property type="entry name" value="Acyl-CoA N-acyltransferases (Nat)"/>
    <property type="match status" value="1"/>
</dbReference>
<protein>
    <submittedName>
        <fullName evidence="2">GNAT family N-acetyltransferase</fullName>
    </submittedName>
</protein>
<dbReference type="InterPro" id="IPR039143">
    <property type="entry name" value="GNPNAT1-like"/>
</dbReference>
<dbReference type="InterPro" id="IPR000182">
    <property type="entry name" value="GNAT_dom"/>
</dbReference>
<dbReference type="EMBL" id="MTJL01000059">
    <property type="protein sequence ID" value="OMH98173.1"/>
    <property type="molecule type" value="Genomic_DNA"/>
</dbReference>
<dbReference type="CDD" id="cd04301">
    <property type="entry name" value="NAT_SF"/>
    <property type="match status" value="1"/>
</dbReference>
<evidence type="ECO:0000259" key="1">
    <source>
        <dbReference type="PROSITE" id="PS51186"/>
    </source>
</evidence>
<dbReference type="Gene3D" id="3.40.630.30">
    <property type="match status" value="1"/>
</dbReference>
<proteinExistence type="predicted"/>
<evidence type="ECO:0000313" key="2">
    <source>
        <dbReference type="EMBL" id="OMH98173.1"/>
    </source>
</evidence>
<feature type="domain" description="N-acetyltransferase" evidence="1">
    <location>
        <begin position="3"/>
        <end position="141"/>
    </location>
</feature>
<dbReference type="GO" id="GO:0004343">
    <property type="term" value="F:glucosamine 6-phosphate N-acetyltransferase activity"/>
    <property type="evidence" value="ECO:0007669"/>
    <property type="project" value="TreeGrafter"/>
</dbReference>
<dbReference type="Proteomes" id="UP000187367">
    <property type="component" value="Unassembled WGS sequence"/>
</dbReference>
<dbReference type="PANTHER" id="PTHR13355">
    <property type="entry name" value="GLUCOSAMINE 6-PHOSPHATE N-ACETYLTRANSFERASE"/>
    <property type="match status" value="1"/>
</dbReference>
<accession>A0A1R1REZ5</accession>
<dbReference type="PROSITE" id="PS51186">
    <property type="entry name" value="GNAT"/>
    <property type="match status" value="1"/>
</dbReference>
<gene>
    <name evidence="2" type="ORF">BW143_21925</name>
</gene>
<evidence type="ECO:0000313" key="3">
    <source>
        <dbReference type="Proteomes" id="UP000187367"/>
    </source>
</evidence>